<dbReference type="PANTHER" id="PTHR11153">
    <property type="entry name" value="SIDEROFLEXIN"/>
    <property type="match status" value="1"/>
</dbReference>
<evidence type="ECO:0000256" key="2">
    <source>
        <dbReference type="ARBA" id="ARBA00005974"/>
    </source>
</evidence>
<comment type="caution">
    <text evidence="9">The sequence shown here is derived from an EMBL/GenBank/DDBJ whole genome shotgun (WGS) entry which is preliminary data.</text>
</comment>
<keyword evidence="6" id="KW-1133">Transmembrane helix</keyword>
<dbReference type="PANTHER" id="PTHR11153:SF6">
    <property type="entry name" value="SIDEROFLEXIN-5"/>
    <property type="match status" value="1"/>
</dbReference>
<reference evidence="10" key="1">
    <citation type="journal article" date="2015" name="PLoS Genet.">
        <title>Genome Sequence and Transcriptome Analyses of Chrysochromulina tobin: Metabolic Tools for Enhanced Algal Fitness in the Prominent Order Prymnesiales (Haptophyceae).</title>
        <authorList>
            <person name="Hovde B.T."/>
            <person name="Deodato C.R."/>
            <person name="Hunsperger H.M."/>
            <person name="Ryken S.A."/>
            <person name="Yost W."/>
            <person name="Jha R.K."/>
            <person name="Patterson J."/>
            <person name="Monnat R.J. Jr."/>
            <person name="Barlow S.B."/>
            <person name="Starkenburg S.R."/>
            <person name="Cattolico R.A."/>
        </authorList>
    </citation>
    <scope>NUCLEOTIDE SEQUENCE</scope>
    <source>
        <strain evidence="10">CCMP291</strain>
    </source>
</reference>
<proteinExistence type="inferred from homology"/>
<keyword evidence="3" id="KW-0813">Transport</keyword>
<evidence type="ECO:0000256" key="8">
    <source>
        <dbReference type="ARBA" id="ARBA00023136"/>
    </source>
</evidence>
<evidence type="ECO:0000256" key="3">
    <source>
        <dbReference type="ARBA" id="ARBA00022448"/>
    </source>
</evidence>
<keyword evidence="8" id="KW-0472">Membrane</keyword>
<evidence type="ECO:0000313" key="10">
    <source>
        <dbReference type="Proteomes" id="UP000037460"/>
    </source>
</evidence>
<dbReference type="EMBL" id="JWZX01002242">
    <property type="protein sequence ID" value="KOO30358.1"/>
    <property type="molecule type" value="Genomic_DNA"/>
</dbReference>
<evidence type="ECO:0000313" key="9">
    <source>
        <dbReference type="EMBL" id="KOO30358.1"/>
    </source>
</evidence>
<keyword evidence="4" id="KW-0812">Transmembrane</keyword>
<dbReference type="GO" id="GO:0005743">
    <property type="term" value="C:mitochondrial inner membrane"/>
    <property type="evidence" value="ECO:0007669"/>
    <property type="project" value="TreeGrafter"/>
</dbReference>
<comment type="similarity">
    <text evidence="2">Belongs to the sideroflexin family.</text>
</comment>
<evidence type="ECO:0000256" key="1">
    <source>
        <dbReference type="ARBA" id="ARBA00004225"/>
    </source>
</evidence>
<protein>
    <submittedName>
        <fullName evidence="9">Tricarboxylate carrier protein</fullName>
    </submittedName>
</protein>
<dbReference type="Pfam" id="PF03820">
    <property type="entry name" value="SFXNs"/>
    <property type="match status" value="1"/>
</dbReference>
<dbReference type="Proteomes" id="UP000037460">
    <property type="component" value="Unassembled WGS sequence"/>
</dbReference>
<evidence type="ECO:0000256" key="6">
    <source>
        <dbReference type="ARBA" id="ARBA00022989"/>
    </source>
</evidence>
<keyword evidence="5" id="KW-0029">Amino-acid transport</keyword>
<name>A0A0M0JW56_9EUKA</name>
<organism evidence="9 10">
    <name type="scientific">Chrysochromulina tobinii</name>
    <dbReference type="NCBI Taxonomy" id="1460289"/>
    <lineage>
        <taxon>Eukaryota</taxon>
        <taxon>Haptista</taxon>
        <taxon>Haptophyta</taxon>
        <taxon>Prymnesiophyceae</taxon>
        <taxon>Prymnesiales</taxon>
        <taxon>Chrysochromulinaceae</taxon>
        <taxon>Chrysochromulina</taxon>
    </lineage>
</organism>
<dbReference type="GO" id="GO:1990542">
    <property type="term" value="P:mitochondrial transmembrane transport"/>
    <property type="evidence" value="ECO:0007669"/>
    <property type="project" value="TreeGrafter"/>
</dbReference>
<dbReference type="GO" id="GO:0015075">
    <property type="term" value="F:monoatomic ion transmembrane transporter activity"/>
    <property type="evidence" value="ECO:0007669"/>
    <property type="project" value="InterPro"/>
</dbReference>
<dbReference type="GO" id="GO:0006865">
    <property type="term" value="P:amino acid transport"/>
    <property type="evidence" value="ECO:0007669"/>
    <property type="project" value="UniProtKB-KW"/>
</dbReference>
<dbReference type="AlphaFoldDB" id="A0A0M0JW56"/>
<evidence type="ECO:0000256" key="7">
    <source>
        <dbReference type="ARBA" id="ARBA00023128"/>
    </source>
</evidence>
<keyword evidence="7" id="KW-0496">Mitochondrion</keyword>
<dbReference type="OrthoDB" id="6608471at2759"/>
<dbReference type="InterPro" id="IPR004686">
    <property type="entry name" value="Mtc"/>
</dbReference>
<comment type="subcellular location">
    <subcellularLocation>
        <location evidence="1">Mitochondrion membrane</location>
        <topology evidence="1">Multi-pass membrane protein</topology>
    </subcellularLocation>
</comment>
<accession>A0A0M0JW56</accession>
<evidence type="ECO:0000256" key="5">
    <source>
        <dbReference type="ARBA" id="ARBA00022970"/>
    </source>
</evidence>
<gene>
    <name evidence="9" type="ORF">Ctob_004159</name>
</gene>
<sequence length="133" mass="13982">MLGVSVGAIVNLMLTRSQELQNGIPVTDADGRELGTSELAAQYGLGQCAATRVAWTVALLTLAPVASTAALRVLPAGLPRSIAAVVDVGSTFGVIWISVPLCIAIFPQHTDLPGTRVEERFAAHERVFFNKGL</sequence>
<keyword evidence="10" id="KW-1185">Reference proteome</keyword>
<evidence type="ECO:0000256" key="4">
    <source>
        <dbReference type="ARBA" id="ARBA00022692"/>
    </source>
</evidence>